<name>A0A5P1F984_ASPOF</name>
<organism evidence="1 2">
    <name type="scientific">Asparagus officinalis</name>
    <name type="common">Garden asparagus</name>
    <dbReference type="NCBI Taxonomy" id="4686"/>
    <lineage>
        <taxon>Eukaryota</taxon>
        <taxon>Viridiplantae</taxon>
        <taxon>Streptophyta</taxon>
        <taxon>Embryophyta</taxon>
        <taxon>Tracheophyta</taxon>
        <taxon>Spermatophyta</taxon>
        <taxon>Magnoliopsida</taxon>
        <taxon>Liliopsida</taxon>
        <taxon>Asparagales</taxon>
        <taxon>Asparagaceae</taxon>
        <taxon>Asparagoideae</taxon>
        <taxon>Asparagus</taxon>
    </lineage>
</organism>
<accession>A0A5P1F984</accession>
<dbReference type="AlphaFoldDB" id="A0A5P1F984"/>
<dbReference type="Gramene" id="ONK74938">
    <property type="protein sequence ID" value="ONK74938"/>
    <property type="gene ID" value="A4U43_C03F11650"/>
</dbReference>
<evidence type="ECO:0000313" key="1">
    <source>
        <dbReference type="EMBL" id="ONK74938.1"/>
    </source>
</evidence>
<dbReference type="Proteomes" id="UP000243459">
    <property type="component" value="Chromosome 3"/>
</dbReference>
<gene>
    <name evidence="1" type="ORF">A4U43_C03F11650</name>
</gene>
<dbReference type="EMBL" id="CM007383">
    <property type="protein sequence ID" value="ONK74938.1"/>
    <property type="molecule type" value="Genomic_DNA"/>
</dbReference>
<reference evidence="2" key="1">
    <citation type="journal article" date="2017" name="Nat. Commun.">
        <title>The asparagus genome sheds light on the origin and evolution of a young Y chromosome.</title>
        <authorList>
            <person name="Harkess A."/>
            <person name="Zhou J."/>
            <person name="Xu C."/>
            <person name="Bowers J.E."/>
            <person name="Van der Hulst R."/>
            <person name="Ayyampalayam S."/>
            <person name="Mercati F."/>
            <person name="Riccardi P."/>
            <person name="McKain M.R."/>
            <person name="Kakrana A."/>
            <person name="Tang H."/>
            <person name="Ray J."/>
            <person name="Groenendijk J."/>
            <person name="Arikit S."/>
            <person name="Mathioni S.M."/>
            <person name="Nakano M."/>
            <person name="Shan H."/>
            <person name="Telgmann-Rauber A."/>
            <person name="Kanno A."/>
            <person name="Yue Z."/>
            <person name="Chen H."/>
            <person name="Li W."/>
            <person name="Chen Y."/>
            <person name="Xu X."/>
            <person name="Zhang Y."/>
            <person name="Luo S."/>
            <person name="Chen H."/>
            <person name="Gao J."/>
            <person name="Mao Z."/>
            <person name="Pires J.C."/>
            <person name="Luo M."/>
            <person name="Kudrna D."/>
            <person name="Wing R.A."/>
            <person name="Meyers B.C."/>
            <person name="Yi K."/>
            <person name="Kong H."/>
            <person name="Lavrijsen P."/>
            <person name="Sunseri F."/>
            <person name="Falavigna A."/>
            <person name="Ye Y."/>
            <person name="Leebens-Mack J.H."/>
            <person name="Chen G."/>
        </authorList>
    </citation>
    <scope>NUCLEOTIDE SEQUENCE [LARGE SCALE GENOMIC DNA]</scope>
    <source>
        <strain evidence="2">cv. DH0086</strain>
    </source>
</reference>
<proteinExistence type="predicted"/>
<evidence type="ECO:0000313" key="2">
    <source>
        <dbReference type="Proteomes" id="UP000243459"/>
    </source>
</evidence>
<sequence>MLGEQLKLDASRRTEVDCEKDVVSWRVIINGLRRRLAFNGRNEQVLQIFTKIGKDESIRGEKIAELRRIMKNGARKTLESSFIDLKETAHEFIAEDNFHP</sequence>
<keyword evidence="2" id="KW-1185">Reference proteome</keyword>
<protein>
    <submittedName>
        <fullName evidence="1">Uncharacterized protein</fullName>
    </submittedName>
</protein>